<dbReference type="InterPro" id="IPR012093">
    <property type="entry name" value="Pirin"/>
</dbReference>
<dbReference type="Pfam" id="PF05726">
    <property type="entry name" value="Pirin_C"/>
    <property type="match status" value="1"/>
</dbReference>
<feature type="domain" description="N-acetyltransferase" evidence="4">
    <location>
        <begin position="357"/>
        <end position="445"/>
    </location>
</feature>
<keyword evidence="6" id="KW-1185">Reference proteome</keyword>
<dbReference type="SUPFAM" id="SSF51182">
    <property type="entry name" value="RmlC-like cupins"/>
    <property type="match status" value="1"/>
</dbReference>
<dbReference type="InterPro" id="IPR003829">
    <property type="entry name" value="Pirin_N_dom"/>
</dbReference>
<dbReference type="SUPFAM" id="SSF55729">
    <property type="entry name" value="Acyl-CoA N-acyltransferases (Nat)"/>
    <property type="match status" value="1"/>
</dbReference>
<comment type="similarity">
    <text evidence="1 2">Belongs to the pirin family.</text>
</comment>
<gene>
    <name evidence="5" type="ORF">H9L06_10175</name>
</gene>
<keyword evidence="5" id="KW-0808">Transferase</keyword>
<dbReference type="InterPro" id="IPR011051">
    <property type="entry name" value="RmlC_Cupin_sf"/>
</dbReference>
<dbReference type="CDD" id="cd02247">
    <property type="entry name" value="cupin_pirin_C"/>
    <property type="match status" value="1"/>
</dbReference>
<dbReference type="InterPro" id="IPR016181">
    <property type="entry name" value="Acyl_CoA_acyltransferase"/>
</dbReference>
<sequence length="449" mass="49269">MSNLEVDPTETICAEQSSDQRVIEVLEPRDVPLGGLRAMNVRRTLPQRARSLIGAWCFLDHYGPDDMRTSRPMDVAAHPHTGLQTASWVFSGTIEHRDSAGNHAIVRPGELNLMTAGSGISHSERTTPDTEILHGVQLWIALPDRTRHVRKRFDHYAPPLLAGDGYRAQVFLGSLLGDTSPVHAHTPTVGAEISLDPEVTLDLMVDRTHEHGVLVDTGDVTLSHGEHGPPQALGWAQLGFAPVGAESLRITAGSEGARLMLVGGEPLGEQLVMWWNFVGRSHEEVIAARKAWMATIDGTAREDDQFGIPDDEPDPPLPAPPAPIARLKPRGHLPPLPTTQQSQDDEMTEQGEHIHIENVPDERRYTIAVNGELAGFAKYRSTQSGKGVAFIHTEVDEKFGGRGLAGKLVTWALADVRDSGSRIVPYCPYVAAWLKKHPEFEEFVDWPTQ</sequence>
<evidence type="ECO:0000313" key="5">
    <source>
        <dbReference type="EMBL" id="QNN62590.1"/>
    </source>
</evidence>
<protein>
    <submittedName>
        <fullName evidence="5">GNAT family N-acetyltransferase</fullName>
    </submittedName>
</protein>
<dbReference type="InterPro" id="IPR014710">
    <property type="entry name" value="RmlC-like_jellyroll"/>
</dbReference>
<dbReference type="Gene3D" id="2.60.120.10">
    <property type="entry name" value="Jelly Rolls"/>
    <property type="match status" value="2"/>
</dbReference>
<dbReference type="InterPro" id="IPR031165">
    <property type="entry name" value="GNAT_YJDJ"/>
</dbReference>
<dbReference type="CDD" id="cd04301">
    <property type="entry name" value="NAT_SF"/>
    <property type="match status" value="1"/>
</dbReference>
<organism evidence="5 6">
    <name type="scientific">Leucobacter denitrificans</name>
    <dbReference type="NCBI Taxonomy" id="683042"/>
    <lineage>
        <taxon>Bacteria</taxon>
        <taxon>Bacillati</taxon>
        <taxon>Actinomycetota</taxon>
        <taxon>Actinomycetes</taxon>
        <taxon>Micrococcales</taxon>
        <taxon>Microbacteriaceae</taxon>
        <taxon>Leucobacter</taxon>
    </lineage>
</organism>
<accession>A0A7G9S415</accession>
<evidence type="ECO:0000259" key="4">
    <source>
        <dbReference type="PROSITE" id="PS51729"/>
    </source>
</evidence>
<evidence type="ECO:0000256" key="1">
    <source>
        <dbReference type="ARBA" id="ARBA00008416"/>
    </source>
</evidence>
<dbReference type="RefSeq" id="WP_187555060.1">
    <property type="nucleotide sequence ID" value="NZ_CP060716.1"/>
</dbReference>
<dbReference type="Pfam" id="PF14542">
    <property type="entry name" value="Acetyltransf_CG"/>
    <property type="match status" value="1"/>
</dbReference>
<dbReference type="EMBL" id="CP060716">
    <property type="protein sequence ID" value="QNN62590.1"/>
    <property type="molecule type" value="Genomic_DNA"/>
</dbReference>
<dbReference type="KEGG" id="ldn:H9L06_10175"/>
<evidence type="ECO:0000256" key="2">
    <source>
        <dbReference type="RuleBase" id="RU003457"/>
    </source>
</evidence>
<evidence type="ECO:0000256" key="3">
    <source>
        <dbReference type="SAM" id="MobiDB-lite"/>
    </source>
</evidence>
<dbReference type="GO" id="GO:0016740">
    <property type="term" value="F:transferase activity"/>
    <property type="evidence" value="ECO:0007669"/>
    <property type="project" value="UniProtKB-KW"/>
</dbReference>
<reference evidence="5 6" key="1">
    <citation type="submission" date="2020-08" db="EMBL/GenBank/DDBJ databases">
        <title>Genome sequence of Leucobacter denitrificans KACC 14055T.</title>
        <authorList>
            <person name="Hyun D.-W."/>
            <person name="Bae J.-W."/>
        </authorList>
    </citation>
    <scope>NUCLEOTIDE SEQUENCE [LARGE SCALE GENOMIC DNA]</scope>
    <source>
        <strain evidence="5 6">KACC 14055</strain>
    </source>
</reference>
<dbReference type="Proteomes" id="UP000515934">
    <property type="component" value="Chromosome"/>
</dbReference>
<dbReference type="PROSITE" id="PS51729">
    <property type="entry name" value="GNAT_YJDJ"/>
    <property type="match status" value="1"/>
</dbReference>
<dbReference type="AlphaFoldDB" id="A0A7G9S415"/>
<dbReference type="Gene3D" id="3.40.630.30">
    <property type="match status" value="1"/>
</dbReference>
<dbReference type="CDD" id="cd02909">
    <property type="entry name" value="cupin_pirin_N"/>
    <property type="match status" value="1"/>
</dbReference>
<name>A0A7G9S415_9MICO</name>
<evidence type="ECO:0000313" key="6">
    <source>
        <dbReference type="Proteomes" id="UP000515934"/>
    </source>
</evidence>
<dbReference type="PANTHER" id="PTHR13903:SF8">
    <property type="entry name" value="PIRIN"/>
    <property type="match status" value="1"/>
</dbReference>
<dbReference type="PANTHER" id="PTHR13903">
    <property type="entry name" value="PIRIN-RELATED"/>
    <property type="match status" value="1"/>
</dbReference>
<proteinExistence type="inferred from homology"/>
<dbReference type="Pfam" id="PF02678">
    <property type="entry name" value="Pirin"/>
    <property type="match status" value="1"/>
</dbReference>
<dbReference type="InterPro" id="IPR008778">
    <property type="entry name" value="Pirin_C_dom"/>
</dbReference>
<feature type="region of interest" description="Disordered" evidence="3">
    <location>
        <begin position="302"/>
        <end position="351"/>
    </location>
</feature>